<dbReference type="AlphaFoldDB" id="A0A2Z5G6W2"/>
<keyword evidence="2" id="KW-1003">Cell membrane</keyword>
<gene>
    <name evidence="8" type="ORF">ACPOL_5170</name>
</gene>
<evidence type="ECO:0000256" key="1">
    <source>
        <dbReference type="ARBA" id="ARBA00004162"/>
    </source>
</evidence>
<evidence type="ECO:0000256" key="2">
    <source>
        <dbReference type="ARBA" id="ARBA00022475"/>
    </source>
</evidence>
<keyword evidence="5 6" id="KW-0472">Membrane</keyword>
<feature type="domain" description="Phage shock protein PspC N-terminal" evidence="7">
    <location>
        <begin position="1"/>
        <end position="49"/>
    </location>
</feature>
<proteinExistence type="predicted"/>
<dbReference type="Pfam" id="PF04024">
    <property type="entry name" value="PspC"/>
    <property type="match status" value="1"/>
</dbReference>
<evidence type="ECO:0000256" key="5">
    <source>
        <dbReference type="ARBA" id="ARBA00023136"/>
    </source>
</evidence>
<evidence type="ECO:0000256" key="3">
    <source>
        <dbReference type="ARBA" id="ARBA00022692"/>
    </source>
</evidence>
<dbReference type="PANTHER" id="PTHR33885">
    <property type="entry name" value="PHAGE SHOCK PROTEIN C"/>
    <property type="match status" value="1"/>
</dbReference>
<evidence type="ECO:0000313" key="8">
    <source>
        <dbReference type="EMBL" id="AXC14424.1"/>
    </source>
</evidence>
<evidence type="ECO:0000259" key="7">
    <source>
        <dbReference type="Pfam" id="PF04024"/>
    </source>
</evidence>
<organism evidence="8 9">
    <name type="scientific">Acidisarcina polymorpha</name>
    <dbReference type="NCBI Taxonomy" id="2211140"/>
    <lineage>
        <taxon>Bacteria</taxon>
        <taxon>Pseudomonadati</taxon>
        <taxon>Acidobacteriota</taxon>
        <taxon>Terriglobia</taxon>
        <taxon>Terriglobales</taxon>
        <taxon>Acidobacteriaceae</taxon>
        <taxon>Acidisarcina</taxon>
    </lineage>
</organism>
<evidence type="ECO:0000256" key="6">
    <source>
        <dbReference type="SAM" id="Phobius"/>
    </source>
</evidence>
<accession>A0A2Z5G6W2</accession>
<comment type="subcellular location">
    <subcellularLocation>
        <location evidence="1">Cell membrane</location>
        <topology evidence="1">Single-pass membrane protein</topology>
    </subcellularLocation>
</comment>
<dbReference type="InterPro" id="IPR052027">
    <property type="entry name" value="PspC"/>
</dbReference>
<protein>
    <recommendedName>
        <fullName evidence="7">Phage shock protein PspC N-terminal domain-containing protein</fullName>
    </recommendedName>
</protein>
<keyword evidence="3 6" id="KW-0812">Transmembrane</keyword>
<evidence type="ECO:0000256" key="4">
    <source>
        <dbReference type="ARBA" id="ARBA00022989"/>
    </source>
</evidence>
<dbReference type="PANTHER" id="PTHR33885:SF3">
    <property type="entry name" value="PHAGE SHOCK PROTEIN C"/>
    <property type="match status" value="1"/>
</dbReference>
<dbReference type="InterPro" id="IPR007168">
    <property type="entry name" value="Phageshock_PspC_N"/>
</dbReference>
<keyword evidence="9" id="KW-1185">Reference proteome</keyword>
<evidence type="ECO:0000313" key="9">
    <source>
        <dbReference type="Proteomes" id="UP000253606"/>
    </source>
</evidence>
<feature type="transmembrane region" description="Helical" evidence="6">
    <location>
        <begin position="19"/>
        <end position="45"/>
    </location>
</feature>
<keyword evidence="4 6" id="KW-1133">Transmembrane helix</keyword>
<dbReference type="Proteomes" id="UP000253606">
    <property type="component" value="Chromosome"/>
</dbReference>
<dbReference type="GO" id="GO:0005886">
    <property type="term" value="C:plasma membrane"/>
    <property type="evidence" value="ECO:0007669"/>
    <property type="project" value="UniProtKB-SubCell"/>
</dbReference>
<dbReference type="EMBL" id="CP030840">
    <property type="protein sequence ID" value="AXC14424.1"/>
    <property type="molecule type" value="Genomic_DNA"/>
</dbReference>
<sequence length="63" mass="6639">MIAGVCQGLANQYGWDVTWVRVIAVISAIFAGGLGAIAYVVFWVVTPEEPLALPPGQSYTPSS</sequence>
<reference evidence="8 9" key="1">
    <citation type="journal article" date="2018" name="Front. Microbiol.">
        <title>Hydrolytic Capabilities as a Key to Environmental Success: Chitinolytic and Cellulolytic Acidobacteria From Acidic Sub-arctic Soils and Boreal Peatlands.</title>
        <authorList>
            <person name="Belova S.E."/>
            <person name="Ravin N.V."/>
            <person name="Pankratov T.A."/>
            <person name="Rakitin A.L."/>
            <person name="Ivanova A.A."/>
            <person name="Beletsky A.V."/>
            <person name="Mardanov A.V."/>
            <person name="Sinninghe Damste J.S."/>
            <person name="Dedysh S.N."/>
        </authorList>
    </citation>
    <scope>NUCLEOTIDE SEQUENCE [LARGE SCALE GENOMIC DNA]</scope>
    <source>
        <strain evidence="8 9">SBC82</strain>
    </source>
</reference>
<name>A0A2Z5G6W2_9BACT</name>
<dbReference type="KEGG" id="abas:ACPOL_5170"/>